<keyword evidence="2" id="KW-0328">Glycosyltransferase</keyword>
<dbReference type="InterPro" id="IPR035595">
    <property type="entry name" value="UDP_glycos_trans_CS"/>
</dbReference>
<comment type="similarity">
    <text evidence="1">Belongs to the UDP-glycosyltransferase family.</text>
</comment>
<dbReference type="OrthoDB" id="8196708at2759"/>
<keyword evidence="3 5" id="KW-0808">Transferase</keyword>
<dbReference type="SUPFAM" id="SSF53756">
    <property type="entry name" value="UDP-Glycosyltransferase/glycogen phosphorylase"/>
    <property type="match status" value="1"/>
</dbReference>
<evidence type="ECO:0000256" key="3">
    <source>
        <dbReference type="ARBA" id="ARBA00022679"/>
    </source>
</evidence>
<dbReference type="FunFam" id="3.40.50.2000:FF:000021">
    <property type="entry name" value="UDP-glucuronosyltransferase"/>
    <property type="match status" value="1"/>
</dbReference>
<dbReference type="AlphaFoldDB" id="A0A226DHF9"/>
<dbReference type="CDD" id="cd03784">
    <property type="entry name" value="GT1_Gtf-like"/>
    <property type="match status" value="1"/>
</dbReference>
<name>A0A226DHF9_FOLCA</name>
<reference evidence="5 6" key="1">
    <citation type="submission" date="2015-12" db="EMBL/GenBank/DDBJ databases">
        <title>The genome of Folsomia candida.</title>
        <authorList>
            <person name="Faddeeva A."/>
            <person name="Derks M.F."/>
            <person name="Anvar Y."/>
            <person name="Smit S."/>
            <person name="Van Straalen N."/>
            <person name="Roelofs D."/>
        </authorList>
    </citation>
    <scope>NUCLEOTIDE SEQUENCE [LARGE SCALE GENOMIC DNA]</scope>
    <source>
        <strain evidence="5 6">VU population</strain>
        <tissue evidence="5">Whole body</tissue>
    </source>
</reference>
<keyword evidence="6" id="KW-1185">Reference proteome</keyword>
<evidence type="ECO:0000313" key="6">
    <source>
        <dbReference type="Proteomes" id="UP000198287"/>
    </source>
</evidence>
<feature type="non-terminal residue" evidence="5">
    <location>
        <position position="1"/>
    </location>
</feature>
<dbReference type="Proteomes" id="UP000198287">
    <property type="component" value="Unassembled WGS sequence"/>
</dbReference>
<dbReference type="InterPro" id="IPR050271">
    <property type="entry name" value="UDP-glycosyltransferase"/>
</dbReference>
<dbReference type="Gene3D" id="3.40.50.2000">
    <property type="entry name" value="Glycogen Phosphorylase B"/>
    <property type="match status" value="1"/>
</dbReference>
<evidence type="ECO:0000256" key="2">
    <source>
        <dbReference type="ARBA" id="ARBA00022676"/>
    </source>
</evidence>
<comment type="caution">
    <text evidence="5">The sequence shown here is derived from an EMBL/GenBank/DDBJ whole genome shotgun (WGS) entry which is preliminary data.</text>
</comment>
<feature type="transmembrane region" description="Helical" evidence="4">
    <location>
        <begin position="451"/>
        <end position="477"/>
    </location>
</feature>
<protein>
    <submittedName>
        <fullName evidence="5">UDP-glucuronosyltransferase 2C1</fullName>
    </submittedName>
</protein>
<dbReference type="GO" id="GO:0008194">
    <property type="term" value="F:UDP-glycosyltransferase activity"/>
    <property type="evidence" value="ECO:0007669"/>
    <property type="project" value="InterPro"/>
</dbReference>
<evidence type="ECO:0000256" key="4">
    <source>
        <dbReference type="SAM" id="Phobius"/>
    </source>
</evidence>
<keyword evidence="4" id="KW-1133">Transmembrane helix</keyword>
<dbReference type="PROSITE" id="PS00375">
    <property type="entry name" value="UDPGT"/>
    <property type="match status" value="1"/>
</dbReference>
<keyword evidence="4" id="KW-0812">Transmembrane</keyword>
<keyword evidence="4" id="KW-0472">Membrane</keyword>
<dbReference type="InterPro" id="IPR002213">
    <property type="entry name" value="UDP_glucos_trans"/>
</dbReference>
<organism evidence="5 6">
    <name type="scientific">Folsomia candida</name>
    <name type="common">Springtail</name>
    <dbReference type="NCBI Taxonomy" id="158441"/>
    <lineage>
        <taxon>Eukaryota</taxon>
        <taxon>Metazoa</taxon>
        <taxon>Ecdysozoa</taxon>
        <taxon>Arthropoda</taxon>
        <taxon>Hexapoda</taxon>
        <taxon>Collembola</taxon>
        <taxon>Entomobryomorpha</taxon>
        <taxon>Isotomoidea</taxon>
        <taxon>Isotomidae</taxon>
        <taxon>Proisotominae</taxon>
        <taxon>Folsomia</taxon>
    </lineage>
</organism>
<dbReference type="EMBL" id="LNIX01000019">
    <property type="protein sequence ID" value="OXA44673.1"/>
    <property type="molecule type" value="Genomic_DNA"/>
</dbReference>
<evidence type="ECO:0000313" key="5">
    <source>
        <dbReference type="EMBL" id="OXA44673.1"/>
    </source>
</evidence>
<dbReference type="PANTHER" id="PTHR48043:SF27">
    <property type="entry name" value="UDP-GLUCURONOSYLTRANSFERASE"/>
    <property type="match status" value="1"/>
</dbReference>
<dbReference type="SUPFAM" id="SSF52777">
    <property type="entry name" value="CoA-dependent acyltransferases"/>
    <property type="match status" value="1"/>
</dbReference>
<gene>
    <name evidence="5" type="ORF">Fcan01_20922</name>
</gene>
<dbReference type="Pfam" id="PF00201">
    <property type="entry name" value="UDPGT"/>
    <property type="match status" value="1"/>
</dbReference>
<dbReference type="PANTHER" id="PTHR48043">
    <property type="entry name" value="EG:EG0003.4 PROTEIN-RELATED"/>
    <property type="match status" value="1"/>
</dbReference>
<sequence>AGSILQHRAKYVHYIPHLLSWNLTRLAARCNAVYNNPTFQQVIFSPSANFDLVIINGNLHHCLIPIISVLLPSPPPFIAFTTTPFTGDEIRLTGLRQPASFVPSSILPFTQDMTFGQRLFNFINRLIFTFVFTGFIEHGAESTSAPHLLNRTAGGGKLVPISSILADVAMAFSNSHPALTSPRPLTPDIVEVGCLHCREGVSVHPEELNDWIEESPEGVVLFSMGSMFSVPPQLVKLLMETFERLNPIRVLVVGIAGIKVPKNVKVVKWISQQDVLAHKKLRLFVSHGGMHSYFETAFHAVPVVFLPIYADQALAAAHVQMIGNGKAVEILDVTAASLEGVIREVLNNPRYKAKAHELSVIFKDQPETPLKRAVFWTEYVIRYKGANHLRSAARNLSYLQYHDIDLVVFIFTIFMFLAWILVKCKEKWLVEHSRTRNFVEKYIGKPMYRALIIPFLYICVLILLPLLITLITPFLIYRRIVARLCQLFGDASIGKILNAAATSHACIGGKVSNILPITVEGVPDLAHIKAQFTEKILNAKDPATGDGPLYPELSQTIVSWGGYFFWADIPNFTLPIRLLNIDPIDIDSNEGINLLRNLYNREWKFGQEAFWELVIVPGVGGKFCLVFVTHHALGDALSVKKMLNKVFQPPIVEEKVKFSTPERQNTVVSLVKTMLKIPYDFSIYLEALLRTTILRRGGQVPNSGNVPVMDKLNLGMTICTKSTNLATVKKIAAGHSVSVSAILISAVQGGIGYIELLQNGNGREKLERTEEQLRQIKSSTFPWMSTFTANLTGSLPPFLLRRTIRGAATAENLRTYAASIFVAWRHPTSLFGYPVTKIGSVGSGLAGTNAVAFFMFSSHDMICVSVMGDSKILSEREGTSLLDGMLGEVEILGNLLDTPGHIKVTIM</sequence>
<feature type="transmembrane region" description="Helical" evidence="4">
    <location>
        <begin position="404"/>
        <end position="422"/>
    </location>
</feature>
<proteinExistence type="inferred from homology"/>
<evidence type="ECO:0000256" key="1">
    <source>
        <dbReference type="ARBA" id="ARBA00009995"/>
    </source>
</evidence>
<accession>A0A226DHF9</accession>